<evidence type="ECO:0000256" key="1">
    <source>
        <dbReference type="SAM" id="MobiDB-lite"/>
    </source>
</evidence>
<protein>
    <submittedName>
        <fullName evidence="2">Uncharacterized protein</fullName>
    </submittedName>
</protein>
<gene>
    <name evidence="2" type="ORF">MERR_LOCUS13398</name>
</gene>
<feature type="compositionally biased region" description="Polar residues" evidence="1">
    <location>
        <begin position="1"/>
        <end position="10"/>
    </location>
</feature>
<proteinExistence type="predicted"/>
<keyword evidence="3" id="KW-1185">Reference proteome</keyword>
<dbReference type="EMBL" id="CACVBM020001050">
    <property type="protein sequence ID" value="CAA7026163.1"/>
    <property type="molecule type" value="Genomic_DNA"/>
</dbReference>
<evidence type="ECO:0000313" key="3">
    <source>
        <dbReference type="Proteomes" id="UP000467841"/>
    </source>
</evidence>
<evidence type="ECO:0000313" key="2">
    <source>
        <dbReference type="EMBL" id="CAA7026163.1"/>
    </source>
</evidence>
<sequence>MRTRSSSSTEDLVELDNNIGKRQGNKSQKQLAEQEVTGTDTMDDPQSNGNPLGNGNGRARQSRPLVLKMLQTVTNKGKELSLLLSRTTTLRSS</sequence>
<accession>A0A6D2IBR3</accession>
<comment type="caution">
    <text evidence="2">The sequence shown here is derived from an EMBL/GenBank/DDBJ whole genome shotgun (WGS) entry which is preliminary data.</text>
</comment>
<reference evidence="2" key="1">
    <citation type="submission" date="2020-01" db="EMBL/GenBank/DDBJ databases">
        <authorList>
            <person name="Mishra B."/>
        </authorList>
    </citation>
    <scope>NUCLEOTIDE SEQUENCE [LARGE SCALE GENOMIC DNA]</scope>
</reference>
<name>A0A6D2IBR3_9BRAS</name>
<organism evidence="2 3">
    <name type="scientific">Microthlaspi erraticum</name>
    <dbReference type="NCBI Taxonomy" id="1685480"/>
    <lineage>
        <taxon>Eukaryota</taxon>
        <taxon>Viridiplantae</taxon>
        <taxon>Streptophyta</taxon>
        <taxon>Embryophyta</taxon>
        <taxon>Tracheophyta</taxon>
        <taxon>Spermatophyta</taxon>
        <taxon>Magnoliopsida</taxon>
        <taxon>eudicotyledons</taxon>
        <taxon>Gunneridae</taxon>
        <taxon>Pentapetalae</taxon>
        <taxon>rosids</taxon>
        <taxon>malvids</taxon>
        <taxon>Brassicales</taxon>
        <taxon>Brassicaceae</taxon>
        <taxon>Coluteocarpeae</taxon>
        <taxon>Microthlaspi</taxon>
    </lineage>
</organism>
<dbReference type="AlphaFoldDB" id="A0A6D2IBR3"/>
<feature type="compositionally biased region" description="Polar residues" evidence="1">
    <location>
        <begin position="25"/>
        <end position="53"/>
    </location>
</feature>
<feature type="region of interest" description="Disordered" evidence="1">
    <location>
        <begin position="1"/>
        <end position="63"/>
    </location>
</feature>
<dbReference type="Proteomes" id="UP000467841">
    <property type="component" value="Unassembled WGS sequence"/>
</dbReference>